<feature type="chain" id="PRO_5035246859" evidence="2">
    <location>
        <begin position="17"/>
        <end position="247"/>
    </location>
</feature>
<organism evidence="3 4">
    <name type="scientific">Diacronema lutheri</name>
    <name type="common">Unicellular marine alga</name>
    <name type="synonym">Monochrysis lutheri</name>
    <dbReference type="NCBI Taxonomy" id="2081491"/>
    <lineage>
        <taxon>Eukaryota</taxon>
        <taxon>Haptista</taxon>
        <taxon>Haptophyta</taxon>
        <taxon>Pavlovophyceae</taxon>
        <taxon>Pavlovales</taxon>
        <taxon>Pavlovaceae</taxon>
        <taxon>Diacronema</taxon>
    </lineage>
</organism>
<accession>A0A8J5X7T2</accession>
<evidence type="ECO:0000313" key="4">
    <source>
        <dbReference type="Proteomes" id="UP000751190"/>
    </source>
</evidence>
<protein>
    <submittedName>
        <fullName evidence="3">Uncharacterized protein</fullName>
    </submittedName>
</protein>
<evidence type="ECO:0000256" key="1">
    <source>
        <dbReference type="SAM" id="Phobius"/>
    </source>
</evidence>
<proteinExistence type="predicted"/>
<feature type="transmembrane region" description="Helical" evidence="1">
    <location>
        <begin position="185"/>
        <end position="204"/>
    </location>
</feature>
<sequence>MLRALVLSLACGAAIGARSGLVGRPRFTPRPASVAQRTREAARPTPLSVAAPRARCAARAAVGAASEQVGELASSLMAEVVEVNRARIRLEGLNAYAVIAALIMNSALRIFTTTCVPGARVDSSLERAISILVLLASTVSILAGSYTTVVFTLVGLYAKTALGRQMDAAYIEFFARTVCYRQTGFKTFIVCLASFSASLCLDLLLKLRGRWRWVAFGVASIATCLMLRSWFEIVGIGYALVFSARRV</sequence>
<keyword evidence="1" id="KW-0472">Membrane</keyword>
<gene>
    <name evidence="3" type="ORF">KFE25_012666</name>
</gene>
<evidence type="ECO:0000313" key="3">
    <source>
        <dbReference type="EMBL" id="KAG8457995.1"/>
    </source>
</evidence>
<keyword evidence="1" id="KW-1133">Transmembrane helix</keyword>
<feature type="transmembrane region" description="Helical" evidence="1">
    <location>
        <begin position="93"/>
        <end position="111"/>
    </location>
</feature>
<keyword evidence="2" id="KW-0732">Signal</keyword>
<dbReference type="AlphaFoldDB" id="A0A8J5X7T2"/>
<reference evidence="3" key="1">
    <citation type="submission" date="2021-05" db="EMBL/GenBank/DDBJ databases">
        <title>The genome of the haptophyte Pavlova lutheri (Diacronema luteri, Pavlovales) - a model for lipid biosynthesis in eukaryotic algae.</title>
        <authorList>
            <person name="Hulatt C.J."/>
            <person name="Posewitz M.C."/>
        </authorList>
    </citation>
    <scope>NUCLEOTIDE SEQUENCE</scope>
    <source>
        <strain evidence="3">NIVA-4/92</strain>
    </source>
</reference>
<name>A0A8J5X7T2_DIALT</name>
<feature type="transmembrane region" description="Helical" evidence="1">
    <location>
        <begin position="211"/>
        <end position="231"/>
    </location>
</feature>
<dbReference type="OrthoDB" id="43775at2759"/>
<comment type="caution">
    <text evidence="3">The sequence shown here is derived from an EMBL/GenBank/DDBJ whole genome shotgun (WGS) entry which is preliminary data.</text>
</comment>
<feature type="transmembrane region" description="Helical" evidence="1">
    <location>
        <begin position="132"/>
        <end position="158"/>
    </location>
</feature>
<dbReference type="Proteomes" id="UP000751190">
    <property type="component" value="Unassembled WGS sequence"/>
</dbReference>
<dbReference type="EMBL" id="JAGTXO010000059">
    <property type="protein sequence ID" value="KAG8457995.1"/>
    <property type="molecule type" value="Genomic_DNA"/>
</dbReference>
<keyword evidence="1" id="KW-0812">Transmembrane</keyword>
<feature type="signal peptide" evidence="2">
    <location>
        <begin position="1"/>
        <end position="16"/>
    </location>
</feature>
<keyword evidence="4" id="KW-1185">Reference proteome</keyword>
<evidence type="ECO:0000256" key="2">
    <source>
        <dbReference type="SAM" id="SignalP"/>
    </source>
</evidence>